<dbReference type="CDD" id="cd00116">
    <property type="entry name" value="LRR_RI"/>
    <property type="match status" value="1"/>
</dbReference>
<sequence length="1010" mass="112393">MFLFYISAVSAYTSALKSSIMYHTEFQPKLIASRTISNVKTDQIFTNLLIQHGRKAPIRSNNDETYYSRSEELEYYGKVSGTPVKHCSEIFLGVIDDQESTNSILVVGKAGIGKSLFCHKVIRDWANNELFQARENTEIPNLKFVYLLTFRQLNLLENTCVTLREILNCCSALDDKCNIDDSTFEYILKHPKEVMVILDGYDEYSQQDYIAGNLEEQHPNNARRKMPVAALCSKLIKGKILRGAIVMITSRPDESDKMGGIRFKRYVEIAGFSSEQVKEYVEKYFEKNENMKNAVLKHVMNNENLVSFAHIPMLCYLLCFEMEYTLTESENPDDLPVSTTDVYTKLIEIFELKHYAESEYKQKEIPEQFKAPPVIKNTLDKLSKLAAKLLVERKPTFDEREMEGDFEAEEVSKLKGSGLLYCGQPFRTALITTTKHFSFTHLTVQEFLAARRFVKENRVPDKECSEMVVQFFAGVLSSEGNEELMEKLLNSPIMHRDLKRTCLTEYQNKEFAKKFIRNNPQAFCNSDGVMASKELSDVDCIGVSFVLDIISELNKEEAREAQRKCSDKFVTVQKLKLSGSQLTLSGIQRICNSLNNEHCLVSELHLLDIYLADECVDVINRLVVRKLTKLTLVFTKITDTGVASLCEALQHPSCKLTTLDLLGSSITATGVASLWEALQHPSCKLTTLSLRLNSITDTGVASLCEALQHPSCKLTTLNLQFSSITDTGVASLCEALQHPSCKLTTLNLLGSSITNTGVASLCEALQHPSCKLTTLSLESSYITDIGVASLCEALQHPSCKLTTLNLPGDFITDTVVASLCEALQHPSCKLTTLNLQRSNITDTVVASLCRALQHPSCKLTTLNLGENYITDTGVASLCEALQHPSCKLTTLNLQFSSITDTVVASLCRALQHPSCKLTTLNLGENHITDTGVASLCEALQHPSCKLTTLNLGKNYITDTGVASLCRALQHPSCKLTTLNLGGNHITDTGVASLCEALQHPSCKLTTLKYF</sequence>
<evidence type="ECO:0000256" key="5">
    <source>
        <dbReference type="ARBA" id="ARBA00022741"/>
    </source>
</evidence>
<dbReference type="InterPro" id="IPR001611">
    <property type="entry name" value="Leu-rich_rpt"/>
</dbReference>
<dbReference type="PANTHER" id="PTHR45690">
    <property type="entry name" value="NACHT, LRR AND PYD DOMAINS-CONTAINING PROTEIN 12"/>
    <property type="match status" value="1"/>
</dbReference>
<comment type="similarity">
    <text evidence="2">Belongs to the NLRP family.</text>
</comment>
<accession>A0AAU9XE72</accession>
<evidence type="ECO:0000256" key="2">
    <source>
        <dbReference type="ARBA" id="ARBA00008665"/>
    </source>
</evidence>
<dbReference type="Gene3D" id="3.40.50.300">
    <property type="entry name" value="P-loop containing nucleotide triphosphate hydrolases"/>
    <property type="match status" value="1"/>
</dbReference>
<dbReference type="GO" id="GO:0005524">
    <property type="term" value="F:ATP binding"/>
    <property type="evidence" value="ECO:0007669"/>
    <property type="project" value="UniProtKB-KW"/>
</dbReference>
<comment type="caution">
    <text evidence="8">The sequence shown here is derived from an EMBL/GenBank/DDBJ whole genome shotgun (WGS) entry which is preliminary data.</text>
</comment>
<reference evidence="8 9" key="1">
    <citation type="submission" date="2022-05" db="EMBL/GenBank/DDBJ databases">
        <authorList>
            <consortium name="Genoscope - CEA"/>
            <person name="William W."/>
        </authorList>
    </citation>
    <scope>NUCLEOTIDE SEQUENCE [LARGE SCALE GENOMIC DNA]</scope>
</reference>
<dbReference type="SMART" id="SM00367">
    <property type="entry name" value="LRR_CC"/>
    <property type="match status" value="9"/>
</dbReference>
<dbReference type="Proteomes" id="UP001159428">
    <property type="component" value="Unassembled WGS sequence"/>
</dbReference>
<keyword evidence="4" id="KW-0677">Repeat</keyword>
<organism evidence="8 9">
    <name type="scientific">Pocillopora meandrina</name>
    <dbReference type="NCBI Taxonomy" id="46732"/>
    <lineage>
        <taxon>Eukaryota</taxon>
        <taxon>Metazoa</taxon>
        <taxon>Cnidaria</taxon>
        <taxon>Anthozoa</taxon>
        <taxon>Hexacorallia</taxon>
        <taxon>Scleractinia</taxon>
        <taxon>Astrocoeniina</taxon>
        <taxon>Pocilloporidae</taxon>
        <taxon>Pocillopora</taxon>
    </lineage>
</organism>
<keyword evidence="5" id="KW-0547">Nucleotide-binding</keyword>
<comment type="subcellular location">
    <subcellularLocation>
        <location evidence="1">Cytoplasm</location>
    </subcellularLocation>
</comment>
<protein>
    <recommendedName>
        <fullName evidence="7">NACHT domain-containing protein</fullName>
    </recommendedName>
</protein>
<evidence type="ECO:0000256" key="1">
    <source>
        <dbReference type="ARBA" id="ARBA00004496"/>
    </source>
</evidence>
<dbReference type="SUPFAM" id="SSF52540">
    <property type="entry name" value="P-loop containing nucleoside triphosphate hydrolases"/>
    <property type="match status" value="1"/>
</dbReference>
<keyword evidence="3" id="KW-0963">Cytoplasm</keyword>
<dbReference type="Pfam" id="PF13516">
    <property type="entry name" value="LRR_6"/>
    <property type="match status" value="8"/>
</dbReference>
<evidence type="ECO:0000256" key="6">
    <source>
        <dbReference type="ARBA" id="ARBA00022840"/>
    </source>
</evidence>
<dbReference type="GO" id="GO:0005829">
    <property type="term" value="C:cytosol"/>
    <property type="evidence" value="ECO:0007669"/>
    <property type="project" value="UniProtKB-SubCell"/>
</dbReference>
<dbReference type="InterPro" id="IPR050637">
    <property type="entry name" value="NLRP_innate_immun_reg"/>
</dbReference>
<dbReference type="PROSITE" id="PS51450">
    <property type="entry name" value="LRR"/>
    <property type="match status" value="1"/>
</dbReference>
<name>A0AAU9XE72_9CNID</name>
<evidence type="ECO:0000313" key="9">
    <source>
        <dbReference type="Proteomes" id="UP001159428"/>
    </source>
</evidence>
<feature type="domain" description="NACHT" evidence="7">
    <location>
        <begin position="102"/>
        <end position="253"/>
    </location>
</feature>
<evidence type="ECO:0000256" key="3">
    <source>
        <dbReference type="ARBA" id="ARBA00022490"/>
    </source>
</evidence>
<dbReference type="SUPFAM" id="SSF52047">
    <property type="entry name" value="RNI-like"/>
    <property type="match status" value="2"/>
</dbReference>
<keyword evidence="6" id="KW-0067">ATP-binding</keyword>
<dbReference type="PROSITE" id="PS50837">
    <property type="entry name" value="NACHT"/>
    <property type="match status" value="1"/>
</dbReference>
<dbReference type="Pfam" id="PF05729">
    <property type="entry name" value="NACHT"/>
    <property type="match status" value="1"/>
</dbReference>
<dbReference type="Gene3D" id="3.80.10.10">
    <property type="entry name" value="Ribonuclease Inhibitor"/>
    <property type="match status" value="3"/>
</dbReference>
<evidence type="ECO:0000256" key="4">
    <source>
        <dbReference type="ARBA" id="ARBA00022737"/>
    </source>
</evidence>
<evidence type="ECO:0000313" key="8">
    <source>
        <dbReference type="EMBL" id="CAH3145899.1"/>
    </source>
</evidence>
<keyword evidence="9" id="KW-1185">Reference proteome</keyword>
<proteinExistence type="inferred from homology"/>
<dbReference type="AlphaFoldDB" id="A0AAU9XE72"/>
<gene>
    <name evidence="8" type="ORF">PMEA_00022948</name>
</gene>
<dbReference type="SMART" id="SM00368">
    <property type="entry name" value="LRR_RI"/>
    <property type="match status" value="14"/>
</dbReference>
<evidence type="ECO:0000259" key="7">
    <source>
        <dbReference type="PROSITE" id="PS50837"/>
    </source>
</evidence>
<dbReference type="EMBL" id="CALNXJ010000041">
    <property type="protein sequence ID" value="CAH3145899.1"/>
    <property type="molecule type" value="Genomic_DNA"/>
</dbReference>
<dbReference type="InterPro" id="IPR032675">
    <property type="entry name" value="LRR_dom_sf"/>
</dbReference>
<dbReference type="InterPro" id="IPR027417">
    <property type="entry name" value="P-loop_NTPase"/>
</dbReference>
<dbReference type="PANTHER" id="PTHR45690:SF19">
    <property type="entry name" value="NACHT, LRR AND PYD DOMAINS-CONTAINING PROTEIN 3"/>
    <property type="match status" value="1"/>
</dbReference>
<dbReference type="InterPro" id="IPR007111">
    <property type="entry name" value="NACHT_NTPase"/>
</dbReference>
<dbReference type="InterPro" id="IPR006553">
    <property type="entry name" value="Leu-rich_rpt_Cys-con_subtyp"/>
</dbReference>